<dbReference type="InterPro" id="IPR002397">
    <property type="entry name" value="Cyt_P450_B"/>
</dbReference>
<reference evidence="4" key="3">
    <citation type="submission" date="2023-12" db="EMBL/GenBank/DDBJ databases">
        <authorList>
            <person name="Sun Q."/>
            <person name="Inoue M."/>
        </authorList>
    </citation>
    <scope>NUCLEOTIDE SEQUENCE</scope>
    <source>
        <strain evidence="4">JCM 9687</strain>
    </source>
</reference>
<reference evidence="4" key="1">
    <citation type="journal article" date="2014" name="Int. J. Syst. Evol. Microbiol.">
        <title>Complete genome of a new Firmicutes species belonging to the dominant human colonic microbiota ('Ruminococcus bicirculans') reveals two chromosomes and a selective capacity to utilize plant glucans.</title>
        <authorList>
            <consortium name="NISC Comparative Sequencing Program"/>
            <person name="Wegmann U."/>
            <person name="Louis P."/>
            <person name="Goesmann A."/>
            <person name="Henrissat B."/>
            <person name="Duncan S.H."/>
            <person name="Flint H.J."/>
        </authorList>
    </citation>
    <scope>NUCLEOTIDE SEQUENCE</scope>
    <source>
        <strain evidence="4">JCM 9687</strain>
    </source>
</reference>
<dbReference type="Gene3D" id="1.10.630.10">
    <property type="entry name" value="Cytochrome P450"/>
    <property type="match status" value="1"/>
</dbReference>
<dbReference type="InterPro" id="IPR017972">
    <property type="entry name" value="Cyt_P450_CS"/>
</dbReference>
<dbReference type="CDD" id="cd11032">
    <property type="entry name" value="P450_EryK-like"/>
    <property type="match status" value="1"/>
</dbReference>
<keyword evidence="2" id="KW-0408">Iron</keyword>
<organism evidence="4 6">
    <name type="scientific">Saccharopolyspora gregorii</name>
    <dbReference type="NCBI Taxonomy" id="33914"/>
    <lineage>
        <taxon>Bacteria</taxon>
        <taxon>Bacillati</taxon>
        <taxon>Actinomycetota</taxon>
        <taxon>Actinomycetes</taxon>
        <taxon>Pseudonocardiales</taxon>
        <taxon>Pseudonocardiaceae</taxon>
        <taxon>Saccharopolyspora</taxon>
    </lineage>
</organism>
<evidence type="ECO:0000256" key="2">
    <source>
        <dbReference type="RuleBase" id="RU000461"/>
    </source>
</evidence>
<dbReference type="RefSeq" id="WP_344924628.1">
    <property type="nucleotide sequence ID" value="NZ_BAAAYK010000031.1"/>
</dbReference>
<feature type="region of interest" description="Disordered" evidence="3">
    <location>
        <begin position="363"/>
        <end position="385"/>
    </location>
</feature>
<name>A0ABP6RKL0_9PSEU</name>
<gene>
    <name evidence="4" type="ORF">GCM10020366_10390</name>
    <name evidence="5" type="ORF">GCM10020366_57970</name>
</gene>
<protein>
    <submittedName>
        <fullName evidence="4">Cytochrome P450</fullName>
    </submittedName>
</protein>
<sequence>MIASEHWGLPEAQFWLRGERPADPVRQDLGTGGAHVYGHAEALRVLGDPRSYSSNTARLQPQMQEFVEGDLLQRDPPEHAELRTLVSRAFTPKVVAGLEPRIAELTLELLDRANGRLDLVADVAHPLPAIVIAELLGVPADERDLFTGWVDVALGGANSGEFDADPEQRTRTAVAMFRKLRDYLTEHADERRAQPRDDLLTRLVEAEVAGVRLTRAEVAHFATSLLIAGHLTTTMLLGNTVFCLDAHPEQQARVRADRSALPAVIEESLRLLSPFASVARVTTAEVELGGLRIPADRPVVVWLGAANRDPRRFPRPDDFDPDRAPNPHLGFGRGVHFCLGAPLARLEGEVVLDQFPALGTVPEDPPRFRRHPSLTGVERLPLRTS</sequence>
<accession>A0ABP6RKL0</accession>
<dbReference type="InterPro" id="IPR001128">
    <property type="entry name" value="Cyt_P450"/>
</dbReference>
<reference evidence="6" key="2">
    <citation type="journal article" date="2019" name="Int. J. Syst. Evol. Microbiol.">
        <title>The Global Catalogue of Microorganisms (GCM) 10K type strain sequencing project: providing services to taxonomists for standard genome sequencing and annotation.</title>
        <authorList>
            <consortium name="The Broad Institute Genomics Platform"/>
            <consortium name="The Broad Institute Genome Sequencing Center for Infectious Disease"/>
            <person name="Wu L."/>
            <person name="Ma J."/>
        </authorList>
    </citation>
    <scope>NUCLEOTIDE SEQUENCE [LARGE SCALE GENOMIC DNA]</scope>
    <source>
        <strain evidence="6">JCM 9687</strain>
    </source>
</reference>
<dbReference type="Proteomes" id="UP001500483">
    <property type="component" value="Unassembled WGS sequence"/>
</dbReference>
<evidence type="ECO:0000313" key="5">
    <source>
        <dbReference type="EMBL" id="GAA3363969.1"/>
    </source>
</evidence>
<dbReference type="Pfam" id="PF00067">
    <property type="entry name" value="p450"/>
    <property type="match status" value="1"/>
</dbReference>
<keyword evidence="6" id="KW-1185">Reference proteome</keyword>
<dbReference type="PANTHER" id="PTHR46696">
    <property type="entry name" value="P450, PUTATIVE (EUROFUNG)-RELATED"/>
    <property type="match status" value="1"/>
</dbReference>
<evidence type="ECO:0000256" key="3">
    <source>
        <dbReference type="SAM" id="MobiDB-lite"/>
    </source>
</evidence>
<evidence type="ECO:0000256" key="1">
    <source>
        <dbReference type="ARBA" id="ARBA00010617"/>
    </source>
</evidence>
<dbReference type="PRINTS" id="PR00359">
    <property type="entry name" value="BP450"/>
</dbReference>
<dbReference type="EMBL" id="BAAAYK010000038">
    <property type="protein sequence ID" value="GAA3363969.1"/>
    <property type="molecule type" value="Genomic_DNA"/>
</dbReference>
<dbReference type="PROSITE" id="PS00086">
    <property type="entry name" value="CYTOCHROME_P450"/>
    <property type="match status" value="1"/>
</dbReference>
<evidence type="ECO:0000313" key="6">
    <source>
        <dbReference type="Proteomes" id="UP001500483"/>
    </source>
</evidence>
<evidence type="ECO:0000313" key="4">
    <source>
        <dbReference type="EMBL" id="GAA3354262.1"/>
    </source>
</evidence>
<dbReference type="PANTHER" id="PTHR46696:SF4">
    <property type="entry name" value="BIOTIN BIOSYNTHESIS CYTOCHROME P450"/>
    <property type="match status" value="1"/>
</dbReference>
<keyword evidence="2" id="KW-0560">Oxidoreductase</keyword>
<proteinExistence type="inferred from homology"/>
<dbReference type="EMBL" id="BAAAYK010000031">
    <property type="protein sequence ID" value="GAA3354262.1"/>
    <property type="molecule type" value="Genomic_DNA"/>
</dbReference>
<comment type="caution">
    <text evidence="4">The sequence shown here is derived from an EMBL/GenBank/DDBJ whole genome shotgun (WGS) entry which is preliminary data.</text>
</comment>
<keyword evidence="2" id="KW-0479">Metal-binding</keyword>
<keyword evidence="2" id="KW-0503">Monooxygenase</keyword>
<comment type="similarity">
    <text evidence="1 2">Belongs to the cytochrome P450 family.</text>
</comment>
<dbReference type="SUPFAM" id="SSF48264">
    <property type="entry name" value="Cytochrome P450"/>
    <property type="match status" value="1"/>
</dbReference>
<keyword evidence="2" id="KW-0349">Heme</keyword>
<dbReference type="InterPro" id="IPR036396">
    <property type="entry name" value="Cyt_P450_sf"/>
</dbReference>